<gene>
    <name evidence="7" type="ORF">NEMBOFW57_006602</name>
</gene>
<sequence length="204" mass="22689">MAQRTVRFKMDELARVAAATVGAFRCVHVEKCPDGLYNKAYIFRMDDGREVIGKVPNPNAGPPHYTTASEVATIEFMRTVLSTPTPKVLAWDSRAERNAVGAEYIIMEKAEGVGAKVWETLGGAEKVKASSMMYLVKGGLFSARPLEEFGTMMVGNDWDVTEAHQLPAPTKQWVMLTGPRLYQPTPPKKLWAINAYLEVLEHIF</sequence>
<evidence type="ECO:0000256" key="4">
    <source>
        <dbReference type="ARBA" id="ARBA00022946"/>
    </source>
</evidence>
<reference evidence="7" key="1">
    <citation type="submission" date="2023-02" db="EMBL/GenBank/DDBJ databases">
        <authorList>
            <person name="Palmer J.M."/>
        </authorList>
    </citation>
    <scope>NUCLEOTIDE SEQUENCE</scope>
    <source>
        <strain evidence="7">FW57</strain>
    </source>
</reference>
<evidence type="ECO:0000313" key="7">
    <source>
        <dbReference type="EMBL" id="KAG7287097.1"/>
    </source>
</evidence>
<dbReference type="EMBL" id="JAHCVI010000003">
    <property type="protein sequence ID" value="KAG7287097.1"/>
    <property type="molecule type" value="Genomic_DNA"/>
</dbReference>
<keyword evidence="8" id="KW-1185">Reference proteome</keyword>
<dbReference type="SUPFAM" id="SSF56112">
    <property type="entry name" value="Protein kinase-like (PK-like)"/>
    <property type="match status" value="1"/>
</dbReference>
<dbReference type="Proteomes" id="UP001197093">
    <property type="component" value="Unassembled WGS sequence"/>
</dbReference>
<organism evidence="7 8">
    <name type="scientific">Staphylotrichum longicolle</name>
    <dbReference type="NCBI Taxonomy" id="669026"/>
    <lineage>
        <taxon>Eukaryota</taxon>
        <taxon>Fungi</taxon>
        <taxon>Dikarya</taxon>
        <taxon>Ascomycota</taxon>
        <taxon>Pezizomycotina</taxon>
        <taxon>Sordariomycetes</taxon>
        <taxon>Sordariomycetidae</taxon>
        <taxon>Sordariales</taxon>
        <taxon>Chaetomiaceae</taxon>
        <taxon>Staphylotrichum</taxon>
    </lineage>
</organism>
<protein>
    <recommendedName>
        <fullName evidence="3">Altered inheritance of mitochondria protein 9, mitochondrial</fullName>
    </recommendedName>
    <alternativeName>
        <fullName evidence="6">Found in mitochondrial proteome protein 29</fullName>
    </alternativeName>
</protein>
<dbReference type="PANTHER" id="PTHR36091:SF1">
    <property type="entry name" value="ALTERED INHERITANCE OF MITOCHONDRIA PROTEIN 9, MITOCHONDRIAL"/>
    <property type="match status" value="1"/>
</dbReference>
<comment type="caution">
    <text evidence="7">The sequence shown here is derived from an EMBL/GenBank/DDBJ whole genome shotgun (WGS) entry which is preliminary data.</text>
</comment>
<keyword evidence="5" id="KW-0496">Mitochondrion</keyword>
<accession>A0AAD4ET44</accession>
<dbReference type="GO" id="GO:0005739">
    <property type="term" value="C:mitochondrion"/>
    <property type="evidence" value="ECO:0007669"/>
    <property type="project" value="UniProtKB-SubCell"/>
</dbReference>
<dbReference type="PANTHER" id="PTHR36091">
    <property type="entry name" value="ALTERED INHERITANCE OF MITOCHONDRIA PROTEIN 9, MITOCHONDRIAL"/>
    <property type="match status" value="1"/>
</dbReference>
<evidence type="ECO:0000256" key="5">
    <source>
        <dbReference type="ARBA" id="ARBA00023128"/>
    </source>
</evidence>
<dbReference type="InterPro" id="IPR011009">
    <property type="entry name" value="Kinase-like_dom_sf"/>
</dbReference>
<evidence type="ECO:0000313" key="8">
    <source>
        <dbReference type="Proteomes" id="UP001197093"/>
    </source>
</evidence>
<evidence type="ECO:0000256" key="3">
    <source>
        <dbReference type="ARBA" id="ARBA00016197"/>
    </source>
</evidence>
<evidence type="ECO:0000256" key="6">
    <source>
        <dbReference type="ARBA" id="ARBA00031849"/>
    </source>
</evidence>
<name>A0AAD4ET44_9PEZI</name>
<evidence type="ECO:0000256" key="1">
    <source>
        <dbReference type="ARBA" id="ARBA00004173"/>
    </source>
</evidence>
<comment type="subcellular location">
    <subcellularLocation>
        <location evidence="1">Mitochondrion</location>
    </subcellularLocation>
</comment>
<evidence type="ECO:0000256" key="2">
    <source>
        <dbReference type="ARBA" id="ARBA00005543"/>
    </source>
</evidence>
<comment type="similarity">
    <text evidence="2">Belongs to the AIM9 family.</text>
</comment>
<keyword evidence="4" id="KW-0809">Transit peptide</keyword>
<dbReference type="InterPro" id="IPR051035">
    <property type="entry name" value="Mito_inheritance_9"/>
</dbReference>
<dbReference type="AlphaFoldDB" id="A0AAD4ET44"/>
<proteinExistence type="inferred from homology"/>